<keyword evidence="5" id="KW-0443">Lipid metabolism</keyword>
<feature type="active site" evidence="6">
    <location>
        <position position="412"/>
    </location>
</feature>
<dbReference type="PANTHER" id="PTHR43667">
    <property type="entry name" value="CYCLOPROPANE-FATTY-ACYL-PHOSPHOLIPID SYNTHASE"/>
    <property type="match status" value="1"/>
</dbReference>
<dbReference type="PANTHER" id="PTHR43667:SF1">
    <property type="entry name" value="CYCLOPROPANE-FATTY-ACYL-PHOSPHOLIPID SYNTHASE"/>
    <property type="match status" value="1"/>
</dbReference>
<dbReference type="Proteomes" id="UP000306985">
    <property type="component" value="Unassembled WGS sequence"/>
</dbReference>
<dbReference type="AlphaFoldDB" id="A0A4U6QPA0"/>
<keyword evidence="10" id="KW-1185">Reference proteome</keyword>
<dbReference type="Pfam" id="PF02353">
    <property type="entry name" value="CMAS"/>
    <property type="match status" value="1"/>
</dbReference>
<keyword evidence="4" id="KW-0949">S-adenosyl-L-methionine</keyword>
<evidence type="ECO:0000313" key="10">
    <source>
        <dbReference type="Proteomes" id="UP000306985"/>
    </source>
</evidence>
<dbReference type="SMART" id="SM00828">
    <property type="entry name" value="PKS_MT"/>
    <property type="match status" value="1"/>
</dbReference>
<dbReference type="InterPro" id="IPR020803">
    <property type="entry name" value="MeTfrase_dom"/>
</dbReference>
<evidence type="ECO:0000256" key="7">
    <source>
        <dbReference type="SAM" id="MobiDB-lite"/>
    </source>
</evidence>
<evidence type="ECO:0000256" key="1">
    <source>
        <dbReference type="ARBA" id="ARBA00010815"/>
    </source>
</evidence>
<evidence type="ECO:0000256" key="6">
    <source>
        <dbReference type="PIRSR" id="PIRSR003085-1"/>
    </source>
</evidence>
<dbReference type="PIRSF" id="PIRSF003085">
    <property type="entry name" value="CMAS"/>
    <property type="match status" value="1"/>
</dbReference>
<dbReference type="GO" id="GO:0032259">
    <property type="term" value="P:methylation"/>
    <property type="evidence" value="ECO:0007669"/>
    <property type="project" value="UniProtKB-KW"/>
</dbReference>
<feature type="compositionally biased region" description="Pro residues" evidence="7">
    <location>
        <begin position="1"/>
        <end position="11"/>
    </location>
</feature>
<dbReference type="InterPro" id="IPR003333">
    <property type="entry name" value="CMAS"/>
</dbReference>
<keyword evidence="2 9" id="KW-0489">Methyltransferase</keyword>
<dbReference type="CDD" id="cd02440">
    <property type="entry name" value="AdoMet_MTases"/>
    <property type="match status" value="1"/>
</dbReference>
<comment type="caution">
    <text evidence="9">The sequence shown here is derived from an EMBL/GenBank/DDBJ whole genome shotgun (WGS) entry which is preliminary data.</text>
</comment>
<keyword evidence="3 9" id="KW-0808">Transferase</keyword>
<gene>
    <name evidence="9" type="ORF">FDO65_00215</name>
</gene>
<name>A0A4U6QPA0_9ACTN</name>
<evidence type="ECO:0000256" key="5">
    <source>
        <dbReference type="ARBA" id="ARBA00023098"/>
    </source>
</evidence>
<feature type="region of interest" description="Disordered" evidence="7">
    <location>
        <begin position="1"/>
        <end position="21"/>
    </location>
</feature>
<sequence length="447" mass="48963">MPDPARPQPRPWRPRRTGRTTPRTVAGLVELVTAGPLPVRITAFDGSATGPEDSPVGLHVADRRALTYLLGAPGDLGLARAYVAGHLQPVGVTHGNPYPLLRALAEGLRLRRPALADLPDAVRALGLGTLRPIAPPPEEAPARWRRVAEGLRHSHRRDAAAISRHYDVSNTFYEYVLGPSMTYTCAVYTEPPAEVPAALTAAQEAKHALVFDKLGLQPGQRLLDVGCGWGAMVRHAARRGVRALGVTLSREQAEWARAAIVRDGLQDLAEVRYCDYRDVPEGGFDAVSSIGLSEHVGVANYPSYFTALHERVRPGGRLLNHSITRPTNDSDVRTEPFIDRYVFPDGELTGSGRMIVAMQDAGWDVRHSENLREHYALTLQGWCANLETHWDACVAEVGVGKARVWGLYMAACAVSFERDQIQLHQVLAVRPRDDGSADVPLRPWWTG</sequence>
<dbReference type="OrthoDB" id="9782855at2"/>
<comment type="similarity">
    <text evidence="1">Belongs to the CFA/CMAS family.</text>
</comment>
<dbReference type="EMBL" id="SZZH01000001">
    <property type="protein sequence ID" value="TKV62038.1"/>
    <property type="molecule type" value="Genomic_DNA"/>
</dbReference>
<reference evidence="9 10" key="1">
    <citation type="submission" date="2019-05" db="EMBL/GenBank/DDBJ databases">
        <title>Nakamurella sp. N5BH11, whole genome shotgun sequence.</title>
        <authorList>
            <person name="Tuo L."/>
        </authorList>
    </citation>
    <scope>NUCLEOTIDE SEQUENCE [LARGE SCALE GENOMIC DNA]</scope>
    <source>
        <strain evidence="9 10">N5BH11</strain>
    </source>
</reference>
<evidence type="ECO:0000259" key="8">
    <source>
        <dbReference type="SMART" id="SM00828"/>
    </source>
</evidence>
<dbReference type="Gene3D" id="3.40.50.150">
    <property type="entry name" value="Vaccinia Virus protein VP39"/>
    <property type="match status" value="1"/>
</dbReference>
<feature type="domain" description="Polyketide synthase-like methyltransferase" evidence="8">
    <location>
        <begin position="172"/>
        <end position="428"/>
    </location>
</feature>
<dbReference type="GO" id="GO:0008168">
    <property type="term" value="F:methyltransferase activity"/>
    <property type="evidence" value="ECO:0007669"/>
    <property type="project" value="UniProtKB-KW"/>
</dbReference>
<dbReference type="InterPro" id="IPR050723">
    <property type="entry name" value="CFA/CMAS"/>
</dbReference>
<dbReference type="GO" id="GO:0008610">
    <property type="term" value="P:lipid biosynthetic process"/>
    <property type="evidence" value="ECO:0007669"/>
    <property type="project" value="InterPro"/>
</dbReference>
<accession>A0A4U6QPA0</accession>
<evidence type="ECO:0000256" key="4">
    <source>
        <dbReference type="ARBA" id="ARBA00022691"/>
    </source>
</evidence>
<protein>
    <submittedName>
        <fullName evidence="9">Methyltransferase domain-containing protein</fullName>
    </submittedName>
</protein>
<evidence type="ECO:0000313" key="9">
    <source>
        <dbReference type="EMBL" id="TKV62038.1"/>
    </source>
</evidence>
<proteinExistence type="inferred from homology"/>
<dbReference type="SUPFAM" id="SSF53335">
    <property type="entry name" value="S-adenosyl-L-methionine-dependent methyltransferases"/>
    <property type="match status" value="1"/>
</dbReference>
<evidence type="ECO:0000256" key="3">
    <source>
        <dbReference type="ARBA" id="ARBA00022679"/>
    </source>
</evidence>
<organism evidence="9 10">
    <name type="scientific">Nakamurella flava</name>
    <dbReference type="NCBI Taxonomy" id="2576308"/>
    <lineage>
        <taxon>Bacteria</taxon>
        <taxon>Bacillati</taxon>
        <taxon>Actinomycetota</taxon>
        <taxon>Actinomycetes</taxon>
        <taxon>Nakamurellales</taxon>
        <taxon>Nakamurellaceae</taxon>
        <taxon>Nakamurella</taxon>
    </lineage>
</organism>
<dbReference type="InterPro" id="IPR029063">
    <property type="entry name" value="SAM-dependent_MTases_sf"/>
</dbReference>
<evidence type="ECO:0000256" key="2">
    <source>
        <dbReference type="ARBA" id="ARBA00022603"/>
    </source>
</evidence>